<keyword evidence="1" id="KW-0472">Membrane</keyword>
<sequence>MMRIYISNNALSSLLLIAALEVVALLGTSALMCFTAFSVPPAWGMALIISVLLKLAVTMAYSLYAEID</sequence>
<organism evidence="2 3">
    <name type="scientific">Roseomonas gilardii</name>
    <dbReference type="NCBI Taxonomy" id="257708"/>
    <lineage>
        <taxon>Bacteria</taxon>
        <taxon>Pseudomonadati</taxon>
        <taxon>Pseudomonadota</taxon>
        <taxon>Alphaproteobacteria</taxon>
        <taxon>Acetobacterales</taxon>
        <taxon>Roseomonadaceae</taxon>
        <taxon>Roseomonas</taxon>
    </lineage>
</organism>
<dbReference type="Proteomes" id="UP001258945">
    <property type="component" value="Unassembled WGS sequence"/>
</dbReference>
<protein>
    <submittedName>
        <fullName evidence="2">Uncharacterized protein</fullName>
    </submittedName>
</protein>
<evidence type="ECO:0000313" key="2">
    <source>
        <dbReference type="EMBL" id="MDT8333025.1"/>
    </source>
</evidence>
<accession>A0ABU3ML24</accession>
<keyword evidence="3" id="KW-1185">Reference proteome</keyword>
<feature type="transmembrane region" description="Helical" evidence="1">
    <location>
        <begin position="43"/>
        <end position="64"/>
    </location>
</feature>
<keyword evidence="1" id="KW-1133">Transmembrane helix</keyword>
<keyword evidence="1" id="KW-0812">Transmembrane</keyword>
<proteinExistence type="predicted"/>
<evidence type="ECO:0000313" key="3">
    <source>
        <dbReference type="Proteomes" id="UP001258945"/>
    </source>
</evidence>
<feature type="transmembrane region" description="Helical" evidence="1">
    <location>
        <begin position="12"/>
        <end position="37"/>
    </location>
</feature>
<evidence type="ECO:0000256" key="1">
    <source>
        <dbReference type="SAM" id="Phobius"/>
    </source>
</evidence>
<dbReference type="EMBL" id="JAVVDO010000041">
    <property type="protein sequence ID" value="MDT8333025.1"/>
    <property type="molecule type" value="Genomic_DNA"/>
</dbReference>
<comment type="caution">
    <text evidence="2">The sequence shown here is derived from an EMBL/GenBank/DDBJ whole genome shotgun (WGS) entry which is preliminary data.</text>
</comment>
<reference evidence="2 3" key="1">
    <citation type="journal article" date="2019" name="Microb. Pathog.">
        <title>Comparison of VITEK 2, MALDI-TOF MS, 16S rRNA gene sequencing, and whole-genome sequencing for identification of Roseomonas mucosa.</title>
        <authorList>
            <person name="Rudolph W.W."/>
            <person name="Gunzer F."/>
            <person name="Trauth M."/>
            <person name="Bunk B."/>
            <person name="Bigge R."/>
            <person name="Schrottner P."/>
        </authorList>
    </citation>
    <scope>NUCLEOTIDE SEQUENCE [LARGE SCALE GENOMIC DNA]</scope>
    <source>
        <strain evidence="2 3">DSM 103800</strain>
    </source>
</reference>
<dbReference type="RefSeq" id="WP_314284077.1">
    <property type="nucleotide sequence ID" value="NZ_JAVVDO010000041.1"/>
</dbReference>
<gene>
    <name evidence="2" type="ORF">RQ831_18385</name>
</gene>
<name>A0ABU3ML24_9PROT</name>